<gene>
    <name evidence="7" type="ORF">RND81_01G045600</name>
</gene>
<dbReference type="EMBL" id="JBDFQZ010000001">
    <property type="protein sequence ID" value="KAK9755725.1"/>
    <property type="molecule type" value="Genomic_DNA"/>
</dbReference>
<dbReference type="InterPro" id="IPR036881">
    <property type="entry name" value="Glyco_hydro_3_C_sf"/>
</dbReference>
<dbReference type="InterPro" id="IPR051915">
    <property type="entry name" value="Cellulose_Degrad_GH3"/>
</dbReference>
<dbReference type="InterPro" id="IPR017853">
    <property type="entry name" value="GH"/>
</dbReference>
<evidence type="ECO:0000313" key="7">
    <source>
        <dbReference type="EMBL" id="KAK9755725.1"/>
    </source>
</evidence>
<dbReference type="Pfam" id="PF01915">
    <property type="entry name" value="Glyco_hydro_3_C"/>
    <property type="match status" value="1"/>
</dbReference>
<dbReference type="FunFam" id="3.20.20.300:FF:000003">
    <property type="entry name" value="Beta-D-glucan exohydrolase isoenzyme ExoI"/>
    <property type="match status" value="1"/>
</dbReference>
<evidence type="ECO:0000256" key="1">
    <source>
        <dbReference type="ARBA" id="ARBA00005336"/>
    </source>
</evidence>
<keyword evidence="8" id="KW-1185">Reference proteome</keyword>
<accession>A0AAW1NCP7</accession>
<evidence type="ECO:0000313" key="8">
    <source>
        <dbReference type="Proteomes" id="UP001443914"/>
    </source>
</evidence>
<feature type="domain" description="Glycoside hydrolase family 3 C-terminal" evidence="6">
    <location>
        <begin position="396"/>
        <end position="605"/>
    </location>
</feature>
<evidence type="ECO:0000259" key="6">
    <source>
        <dbReference type="Pfam" id="PF01915"/>
    </source>
</evidence>
<protein>
    <recommendedName>
        <fullName evidence="9">Beta-glucosidase</fullName>
    </recommendedName>
</protein>
<keyword evidence="2 4" id="KW-0378">Hydrolase</keyword>
<comment type="similarity">
    <text evidence="1 4">Belongs to the glycosyl hydrolase 3 family.</text>
</comment>
<dbReference type="FunFam" id="3.40.50.1700:FF:000002">
    <property type="entry name" value="Glycosyl hydrolase family protein"/>
    <property type="match status" value="1"/>
</dbReference>
<dbReference type="GO" id="GO:0009251">
    <property type="term" value="P:glucan catabolic process"/>
    <property type="evidence" value="ECO:0007669"/>
    <property type="project" value="TreeGrafter"/>
</dbReference>
<sequence>MEEINGKNSCIYKDPSFPIEERVKDLVCRMTLKEKLGQMTQILQSVTTPSSLIDLGIGSVYSEAGKAPVEKASVAEWADMVDDLQKQAMESRLGIPLIYGIDAVHGHNSVYGATIFPHNVNIGATRDEEIARRIGASTALELRATGIHFNLAPCVAVGRDPRWGRCYESYSEDPEVVRKMTSTISGLQGEQPEDHPKGYPFVKGRNNVVACAKHYVGDGGTENGTNEGHTMLSYEELENIHLAPYVDCIDQGVCAIMASYSSWNGRRLHGDHFLLTEVLKNKLGFQGFIISDWEGIDMLCDPWGSDYRFCISTAINAGIDMVMVPIIYEKFLEDLTFLVESGKIPLSRVDDAVVRILRVKFAAGLFEHPFSDRSLIDTVGCKLHRELAREAVRKSLVLLKNGKDPSKPILPLNRNARKILVSGSHADNLGYQCGGWTATKRGLSGRITVGTTILEAIKGAVGENTDVTYEERASSETLARDDMTVAIVVVGERPYAECGGDNNVLTIPQNDTELIYAVCDRIPTVVVLISGRPLVIEPQLMSKMEAVVAAFLPGTEGAGISDVLFGDFDFQGVLPVTWFKTVDQLPMNFGDILYDPLFPFGHGLSFKHPSA</sequence>
<keyword evidence="3 4" id="KW-0326">Glycosidase</keyword>
<evidence type="ECO:0000256" key="2">
    <source>
        <dbReference type="ARBA" id="ARBA00022801"/>
    </source>
</evidence>
<dbReference type="Proteomes" id="UP001443914">
    <property type="component" value="Unassembled WGS sequence"/>
</dbReference>
<dbReference type="InterPro" id="IPR019800">
    <property type="entry name" value="Glyco_hydro_3_AS"/>
</dbReference>
<dbReference type="PROSITE" id="PS00775">
    <property type="entry name" value="GLYCOSYL_HYDROL_F3"/>
    <property type="match status" value="1"/>
</dbReference>
<dbReference type="SUPFAM" id="SSF51445">
    <property type="entry name" value="(Trans)glycosidases"/>
    <property type="match status" value="1"/>
</dbReference>
<feature type="domain" description="Glycoside hydrolase family 3 N-terminal" evidence="5">
    <location>
        <begin position="31"/>
        <end position="359"/>
    </location>
</feature>
<dbReference type="PANTHER" id="PTHR30620">
    <property type="entry name" value="PERIPLASMIC BETA-GLUCOSIDASE-RELATED"/>
    <property type="match status" value="1"/>
</dbReference>
<dbReference type="GO" id="GO:0008422">
    <property type="term" value="F:beta-glucosidase activity"/>
    <property type="evidence" value="ECO:0007669"/>
    <property type="project" value="TreeGrafter"/>
</dbReference>
<dbReference type="InterPro" id="IPR001764">
    <property type="entry name" value="Glyco_hydro_3_N"/>
</dbReference>
<evidence type="ECO:0000256" key="3">
    <source>
        <dbReference type="ARBA" id="ARBA00023295"/>
    </source>
</evidence>
<dbReference type="SUPFAM" id="SSF52279">
    <property type="entry name" value="Beta-D-glucan exohydrolase, C-terminal domain"/>
    <property type="match status" value="1"/>
</dbReference>
<dbReference type="PANTHER" id="PTHR30620:SF33">
    <property type="entry name" value="BETA-D-GLUCAN EXOHYDROLASE-LIKE PROTEIN-RELATED"/>
    <property type="match status" value="1"/>
</dbReference>
<name>A0AAW1NCP7_SAPOF</name>
<dbReference type="InterPro" id="IPR002772">
    <property type="entry name" value="Glyco_hydro_3_C"/>
</dbReference>
<organism evidence="7 8">
    <name type="scientific">Saponaria officinalis</name>
    <name type="common">Common soapwort</name>
    <name type="synonym">Lychnis saponaria</name>
    <dbReference type="NCBI Taxonomy" id="3572"/>
    <lineage>
        <taxon>Eukaryota</taxon>
        <taxon>Viridiplantae</taxon>
        <taxon>Streptophyta</taxon>
        <taxon>Embryophyta</taxon>
        <taxon>Tracheophyta</taxon>
        <taxon>Spermatophyta</taxon>
        <taxon>Magnoliopsida</taxon>
        <taxon>eudicotyledons</taxon>
        <taxon>Gunneridae</taxon>
        <taxon>Pentapetalae</taxon>
        <taxon>Caryophyllales</taxon>
        <taxon>Caryophyllaceae</taxon>
        <taxon>Caryophylleae</taxon>
        <taxon>Saponaria</taxon>
    </lineage>
</organism>
<dbReference type="Pfam" id="PF00933">
    <property type="entry name" value="Glyco_hydro_3"/>
    <property type="match status" value="1"/>
</dbReference>
<dbReference type="AlphaFoldDB" id="A0AAW1NCP7"/>
<comment type="caution">
    <text evidence="7">The sequence shown here is derived from an EMBL/GenBank/DDBJ whole genome shotgun (WGS) entry which is preliminary data.</text>
</comment>
<reference evidence="7" key="1">
    <citation type="submission" date="2024-03" db="EMBL/GenBank/DDBJ databases">
        <title>WGS assembly of Saponaria officinalis var. Norfolk2.</title>
        <authorList>
            <person name="Jenkins J."/>
            <person name="Shu S."/>
            <person name="Grimwood J."/>
            <person name="Barry K."/>
            <person name="Goodstein D."/>
            <person name="Schmutz J."/>
            <person name="Leebens-Mack J."/>
            <person name="Osbourn A."/>
        </authorList>
    </citation>
    <scope>NUCLEOTIDE SEQUENCE [LARGE SCALE GENOMIC DNA]</scope>
    <source>
        <strain evidence="7">JIC</strain>
    </source>
</reference>
<evidence type="ECO:0008006" key="9">
    <source>
        <dbReference type="Google" id="ProtNLM"/>
    </source>
</evidence>
<dbReference type="PRINTS" id="PR00133">
    <property type="entry name" value="GLHYDRLASE3"/>
</dbReference>
<proteinExistence type="inferred from homology"/>
<dbReference type="Gene3D" id="3.40.50.1700">
    <property type="entry name" value="Glycoside hydrolase family 3 C-terminal domain"/>
    <property type="match status" value="1"/>
</dbReference>
<dbReference type="InterPro" id="IPR036962">
    <property type="entry name" value="Glyco_hydro_3_N_sf"/>
</dbReference>
<evidence type="ECO:0000256" key="4">
    <source>
        <dbReference type="RuleBase" id="RU361161"/>
    </source>
</evidence>
<evidence type="ECO:0000259" key="5">
    <source>
        <dbReference type="Pfam" id="PF00933"/>
    </source>
</evidence>
<dbReference type="Gene3D" id="3.20.20.300">
    <property type="entry name" value="Glycoside hydrolase, family 3, N-terminal domain"/>
    <property type="match status" value="1"/>
</dbReference>